<evidence type="ECO:0000313" key="1">
    <source>
        <dbReference type="EMBL" id="KAJ8617380.1"/>
    </source>
</evidence>
<accession>A0ACC2K8B8</accession>
<name>A0ACC2K8B8_PERAE</name>
<evidence type="ECO:0000313" key="2">
    <source>
        <dbReference type="Proteomes" id="UP001234297"/>
    </source>
</evidence>
<keyword evidence="2" id="KW-1185">Reference proteome</keyword>
<comment type="caution">
    <text evidence="1">The sequence shown here is derived from an EMBL/GenBank/DDBJ whole genome shotgun (WGS) entry which is preliminary data.</text>
</comment>
<dbReference type="Proteomes" id="UP001234297">
    <property type="component" value="Chromosome 4"/>
</dbReference>
<reference evidence="1 2" key="1">
    <citation type="journal article" date="2022" name="Hortic Res">
        <title>A haplotype resolved chromosomal level avocado genome allows analysis of novel avocado genes.</title>
        <authorList>
            <person name="Nath O."/>
            <person name="Fletcher S.J."/>
            <person name="Hayward A."/>
            <person name="Shaw L.M."/>
            <person name="Masouleh A.K."/>
            <person name="Furtado A."/>
            <person name="Henry R.J."/>
            <person name="Mitter N."/>
        </authorList>
    </citation>
    <scope>NUCLEOTIDE SEQUENCE [LARGE SCALE GENOMIC DNA]</scope>
    <source>
        <strain evidence="2">cv. Hass</strain>
    </source>
</reference>
<organism evidence="1 2">
    <name type="scientific">Persea americana</name>
    <name type="common">Avocado</name>
    <dbReference type="NCBI Taxonomy" id="3435"/>
    <lineage>
        <taxon>Eukaryota</taxon>
        <taxon>Viridiplantae</taxon>
        <taxon>Streptophyta</taxon>
        <taxon>Embryophyta</taxon>
        <taxon>Tracheophyta</taxon>
        <taxon>Spermatophyta</taxon>
        <taxon>Magnoliopsida</taxon>
        <taxon>Magnoliidae</taxon>
        <taxon>Laurales</taxon>
        <taxon>Lauraceae</taxon>
        <taxon>Persea</taxon>
    </lineage>
</organism>
<gene>
    <name evidence="1" type="ORF">MRB53_013566</name>
</gene>
<dbReference type="EMBL" id="CM056812">
    <property type="protein sequence ID" value="KAJ8617380.1"/>
    <property type="molecule type" value="Genomic_DNA"/>
</dbReference>
<proteinExistence type="predicted"/>
<protein>
    <submittedName>
        <fullName evidence="1">Uncharacterized protein</fullName>
    </submittedName>
</protein>
<sequence length="777" mass="88506">MGGESTVPVLCNFGGEIVLKYGKFVYEGGTTRRMKVHRTISFHNLLCRVNEIYKPTAISTIKYSYPGLELDRPLVSVMTDEDVSGMMEEFSSPTATPIFLYAFAPQSSFDEPRQNLDNGTIQSTASILQNSEITSSAHMVDAYGQDGDGTIFSHLHGEACHMINSSRQDFDNVTLQATPSIFHENNETNTSSPRMFGDYLIESDLNPLIHFQEENTAMGGIETGIMLQPQVVDNTGYNNTSKMDFSLSEGQEFRTADAFDVALREHAICADFEYKPIRTDPCRIVKNCIKDGCPWRIHASKVPGGSSFRIEALESNHAHEITKLTTHRQASEKWIANFVRGQVRKHLCSTPDDIVAAIDHVYGIKVSYYMSRRGKDLALKEVHIGTSVYDLAGYCDEIERTNPSSFVTLGFPSYGLLGVFIAYHATRRGFEKACRPIISLYSRNIGGDYPHVWLYATGLDAGYNSFLVAYAVVESSNQETWTWFCRQLARILVDSPEITIITVKQEKSSEAVGSIFRKAHHRYCRKLLCEDFYRKFKDKDLLLHFRKAIDTESKAYFRFHMDEISRISPEAQKWIKEISPSPNFWAVSCFDGQQDCIDYHRSAEEFDIWRDDGNAMNSSVISMLRRFHTNTREIFLRNQVQGSSDVVPGQLTPYALGRWDDVNDQLKRSLINAKHHYQGQFYTLSIFGNAHIVDLTERTCTCRIWQLHKFPCSHAVAAIQVHESHVLDYCEHYTVANFREAYSEFIHPISVVVHHMKDTPRTSRAKKRTFSKRNFSP</sequence>